<dbReference type="PANTHER" id="PTHR35549">
    <property type="entry name" value="OS04G0584500 PROTEIN"/>
    <property type="match status" value="1"/>
</dbReference>
<evidence type="ECO:0000256" key="2">
    <source>
        <dbReference type="ARBA" id="ARBA00004906"/>
    </source>
</evidence>
<dbReference type="InterPro" id="IPR055566">
    <property type="entry name" value="ARM_LIN"/>
</dbReference>
<dbReference type="InterPro" id="IPR016024">
    <property type="entry name" value="ARM-type_fold"/>
</dbReference>
<dbReference type="EC" id="2.3.2.27" evidence="3"/>
<dbReference type="GO" id="GO:0061630">
    <property type="term" value="F:ubiquitin protein ligase activity"/>
    <property type="evidence" value="ECO:0007669"/>
    <property type="project" value="UniProtKB-EC"/>
</dbReference>
<dbReference type="CDD" id="cd16664">
    <property type="entry name" value="RING-Ubox_PUB"/>
    <property type="match status" value="1"/>
</dbReference>
<feature type="domain" description="U-box" evidence="6">
    <location>
        <begin position="490"/>
        <end position="565"/>
    </location>
</feature>
<protein>
    <recommendedName>
        <fullName evidence="3">RING-type E3 ubiquitin transferase</fullName>
        <ecNumber evidence="3">2.3.2.27</ecNumber>
    </recommendedName>
</protein>
<dbReference type="EMBL" id="LWDX02049791">
    <property type="protein sequence ID" value="OEL20723.1"/>
    <property type="molecule type" value="Genomic_DNA"/>
</dbReference>
<dbReference type="STRING" id="888268.A0A1E5V6E1"/>
<comment type="pathway">
    <text evidence="2">Protein modification; protein ubiquitination.</text>
</comment>
<proteinExistence type="predicted"/>
<accession>A0A1E5V6E1</accession>
<dbReference type="PANTHER" id="PTHR35549:SF1">
    <property type="entry name" value="OS04G0584500 PROTEIN"/>
    <property type="match status" value="1"/>
</dbReference>
<dbReference type="InterPro" id="IPR013083">
    <property type="entry name" value="Znf_RING/FYVE/PHD"/>
</dbReference>
<evidence type="ECO:0000256" key="1">
    <source>
        <dbReference type="ARBA" id="ARBA00000900"/>
    </source>
</evidence>
<gene>
    <name evidence="7" type="ORF">BAE44_0018257</name>
</gene>
<evidence type="ECO:0000259" key="6">
    <source>
        <dbReference type="PROSITE" id="PS51698"/>
    </source>
</evidence>
<dbReference type="AlphaFoldDB" id="A0A1E5V6E1"/>
<evidence type="ECO:0000313" key="8">
    <source>
        <dbReference type="Proteomes" id="UP000095767"/>
    </source>
</evidence>
<dbReference type="Gene3D" id="3.30.40.10">
    <property type="entry name" value="Zinc/RING finger domain, C3HC4 (zinc finger)"/>
    <property type="match status" value="1"/>
</dbReference>
<dbReference type="InterPro" id="IPR003613">
    <property type="entry name" value="Ubox_domain"/>
</dbReference>
<dbReference type="Pfam" id="PF23628">
    <property type="entry name" value="ARM_LIN_C"/>
    <property type="match status" value="1"/>
</dbReference>
<dbReference type="SUPFAM" id="SSF57850">
    <property type="entry name" value="RING/U-box"/>
    <property type="match status" value="1"/>
</dbReference>
<evidence type="ECO:0000256" key="3">
    <source>
        <dbReference type="ARBA" id="ARBA00012483"/>
    </source>
</evidence>
<feature type="compositionally biased region" description="Low complexity" evidence="5">
    <location>
        <begin position="80"/>
        <end position="92"/>
    </location>
</feature>
<keyword evidence="4" id="KW-0808">Transferase</keyword>
<dbReference type="OrthoDB" id="10064100at2759"/>
<dbReference type="InterPro" id="IPR056512">
    <property type="entry name" value="LIN_N"/>
</dbReference>
<comment type="catalytic activity">
    <reaction evidence="1">
        <text>S-ubiquitinyl-[E2 ubiquitin-conjugating enzyme]-L-cysteine + [acceptor protein]-L-lysine = [E2 ubiquitin-conjugating enzyme]-L-cysteine + N(6)-ubiquitinyl-[acceptor protein]-L-lysine.</text>
        <dbReference type="EC" id="2.3.2.27"/>
    </reaction>
</comment>
<dbReference type="InterPro" id="IPR045210">
    <property type="entry name" value="RING-Ubox_PUB"/>
</dbReference>
<organism evidence="7 8">
    <name type="scientific">Dichanthelium oligosanthes</name>
    <dbReference type="NCBI Taxonomy" id="888268"/>
    <lineage>
        <taxon>Eukaryota</taxon>
        <taxon>Viridiplantae</taxon>
        <taxon>Streptophyta</taxon>
        <taxon>Embryophyta</taxon>
        <taxon>Tracheophyta</taxon>
        <taxon>Spermatophyta</taxon>
        <taxon>Magnoliopsida</taxon>
        <taxon>Liliopsida</taxon>
        <taxon>Poales</taxon>
        <taxon>Poaceae</taxon>
        <taxon>PACMAD clade</taxon>
        <taxon>Panicoideae</taxon>
        <taxon>Panicodae</taxon>
        <taxon>Paniceae</taxon>
        <taxon>Dichantheliinae</taxon>
        <taxon>Dichanthelium</taxon>
    </lineage>
</organism>
<dbReference type="Pfam" id="PF23568">
    <property type="entry name" value="ARM_LIN"/>
    <property type="match status" value="1"/>
</dbReference>
<feature type="region of interest" description="Disordered" evidence="5">
    <location>
        <begin position="13"/>
        <end position="110"/>
    </location>
</feature>
<keyword evidence="8" id="KW-1185">Reference proteome</keyword>
<dbReference type="SMART" id="SM00504">
    <property type="entry name" value="Ubox"/>
    <property type="match status" value="1"/>
</dbReference>
<feature type="compositionally biased region" description="Basic and acidic residues" evidence="5">
    <location>
        <begin position="60"/>
        <end position="79"/>
    </location>
</feature>
<dbReference type="SUPFAM" id="SSF48371">
    <property type="entry name" value="ARM repeat"/>
    <property type="match status" value="1"/>
</dbReference>
<dbReference type="GO" id="GO:0016567">
    <property type="term" value="P:protein ubiquitination"/>
    <property type="evidence" value="ECO:0007669"/>
    <property type="project" value="UniProtKB-UniPathway"/>
</dbReference>
<dbReference type="UniPathway" id="UPA00143"/>
<comment type="caution">
    <text evidence="7">The sequence shown here is derived from an EMBL/GenBank/DDBJ whole genome shotgun (WGS) entry which is preliminary data.</text>
</comment>
<dbReference type="Proteomes" id="UP000095767">
    <property type="component" value="Unassembled WGS sequence"/>
</dbReference>
<reference evidence="7 8" key="1">
    <citation type="submission" date="2016-09" db="EMBL/GenBank/DDBJ databases">
        <title>The draft genome of Dichanthelium oligosanthes: A C3 panicoid grass species.</title>
        <authorList>
            <person name="Studer A.J."/>
            <person name="Schnable J.C."/>
            <person name="Brutnell T.P."/>
        </authorList>
    </citation>
    <scope>NUCLEOTIDE SEQUENCE [LARGE SCALE GENOMIC DNA]</scope>
    <source>
        <strain evidence="8">cv. Kellogg 1175</strain>
        <tissue evidence="7">Leaf</tissue>
    </source>
</reference>
<evidence type="ECO:0000313" key="7">
    <source>
        <dbReference type="EMBL" id="OEL20723.1"/>
    </source>
</evidence>
<evidence type="ECO:0000256" key="5">
    <source>
        <dbReference type="SAM" id="MobiDB-lite"/>
    </source>
</evidence>
<dbReference type="Pfam" id="PF04564">
    <property type="entry name" value="U-box"/>
    <property type="match status" value="1"/>
</dbReference>
<evidence type="ECO:0000256" key="4">
    <source>
        <dbReference type="ARBA" id="ARBA00022679"/>
    </source>
</evidence>
<name>A0A1E5V6E1_9POAL</name>
<dbReference type="PROSITE" id="PS51698">
    <property type="entry name" value="U_BOX"/>
    <property type="match status" value="1"/>
</dbReference>
<sequence length="955" mass="103850">MAPPPSSLLRDLLVADGFKNRRRPLDGSAPAASRAESMPLQHRRPGKPVRSQSDVLTRSHLREMNGDRNGDASADERRAATATRRSSTRSYSNKGDSDSGGGGAGPRRGSVSASAAALPALDESALNALISLAAGALKRFASVKDEAFRASLRGGCASCLGDSNHRAVLDLRVHAQTVERAAREGLDPRDLKRASLKLHELASLDAKDADAVTAAGVPYPRLAACAHLYMSAVSKLQRRDHSIAVHALEAFCLAPREARTLLLPALWDRLFRSGLSHLRTWRDRETAAASSDERVKEVEKTFVDAVDDGTRALACYYRDWLLGRTNAMALPDVPAPPSTVHASAPRCSASTSYDISSDVVFSSGSGCSSPTKFAYDGTMQRSEEIEEEDEVHAKQAADAASVFHECEAGEAKSYTPMLQEEESVPEPSSNVGKETVELQVEDEPIKESDASTCCRPVSDISVIDILTLEFCEGPLQSDAGDGNHFSIFATVPSDFLCPLTRQIFNNPVTIETGQTFERHAMVQWLDRGFTTCPVTGQELLSLSIPDTNRVLKRLIDSWKSEHCKNLVSGSTGLEEKLTVTVIDKVFNSTGEMSEKLDKARHLMAIGGIDFLLHRFQEGGGDEQQRVVEHLLFCIRAEGSCRNYVAIKIDGSSVLRLLHSEELSARGTAVELLTELICLRRREMFELLLRGLGTESIVQTMDVLLEHLRSLPVQEQSSVAVLLLHFDALVEQNRDSTYREEAAKIITHSLRCCMSEVNVVPSSRKALLLLAGHFTFAGDLLAEDWMLKQAGFVDGSRASPITSDVVVQDKEVAENEAWLRHATAALLGSSGIRRPFLEALSKCQGSPDADLVGACLTTAGWLSRSLASLDDATATEADTSLAAFSALVPRLKQCLAPARPARHRVLAAVSLHNFSKIPDCRELLVLLADGLRDHLAELALLTWTASQLSTELQEQH</sequence>